<reference evidence="1 2" key="1">
    <citation type="submission" date="2018-01" db="EMBL/GenBank/DDBJ databases">
        <title>Whole genome sequencing of Histamine producing bacteria.</title>
        <authorList>
            <person name="Butler K."/>
        </authorList>
    </citation>
    <scope>NUCLEOTIDE SEQUENCE [LARGE SCALE GENOMIC DNA]</scope>
    <source>
        <strain evidence="1 2">FS-7.2</strain>
    </source>
</reference>
<sequence>MNYRQNEFQKLVCKYAAKKLLHIPFYSVHDADKTIICVYGVSGVFSFERKPSQSHTLQSAQESFDLFIKDLSKNIDLKNDEHATAAYLTAKISRQLRANRVGMIFTESSEIVRNTHIEKIIKNRSDIAEYYTNEVIRAKKSSSGYIKPAIRNLLLQNIFEYVNFILPSAEIYSRAIEKSTSKGSLNQDDIINFISKNQINNQNKKEKESMPSTKQQERTVIEKQHKFQLNNIKNRDIHPAIENLFRMKRHEVIRELKTLPHVELKALIENIKAAKSKRYKNDLMSICNLIRESDVDINDVIKAL</sequence>
<name>A0A2T3KLP8_9GAMM</name>
<evidence type="ECO:0000313" key="1">
    <source>
        <dbReference type="EMBL" id="PSV00567.1"/>
    </source>
</evidence>
<dbReference type="EMBL" id="PYNF01000003">
    <property type="protein sequence ID" value="PSV00567.1"/>
    <property type="molecule type" value="Genomic_DNA"/>
</dbReference>
<dbReference type="Proteomes" id="UP000241426">
    <property type="component" value="Unassembled WGS sequence"/>
</dbReference>
<comment type="caution">
    <text evidence="1">The sequence shown here is derived from an EMBL/GenBank/DDBJ whole genome shotgun (WGS) entry which is preliminary data.</text>
</comment>
<protein>
    <submittedName>
        <fullName evidence="1">Uncharacterized protein</fullName>
    </submittedName>
</protein>
<dbReference type="AlphaFoldDB" id="A0A2T3KLP8"/>
<proteinExistence type="predicted"/>
<evidence type="ECO:0000313" key="2">
    <source>
        <dbReference type="Proteomes" id="UP000241426"/>
    </source>
</evidence>
<gene>
    <name evidence="1" type="ORF">C9J27_05375</name>
</gene>
<accession>A0A2T3KLP8</accession>
<organism evidence="1 2">
    <name type="scientific">Photobacterium kishitanii</name>
    <dbReference type="NCBI Taxonomy" id="318456"/>
    <lineage>
        <taxon>Bacteria</taxon>
        <taxon>Pseudomonadati</taxon>
        <taxon>Pseudomonadota</taxon>
        <taxon>Gammaproteobacteria</taxon>
        <taxon>Vibrionales</taxon>
        <taxon>Vibrionaceae</taxon>
        <taxon>Photobacterium</taxon>
    </lineage>
</organism>
<dbReference type="RefSeq" id="WP_107289197.1">
    <property type="nucleotide sequence ID" value="NZ_PYNF01000003.1"/>
</dbReference>